<protein>
    <recommendedName>
        <fullName evidence="4">Cation/H+ exchanger domain-containing protein</fullName>
    </recommendedName>
</protein>
<keyword evidence="1" id="KW-0812">Transmembrane</keyword>
<proteinExistence type="predicted"/>
<keyword evidence="1" id="KW-0472">Membrane</keyword>
<dbReference type="Proteomes" id="UP001596391">
    <property type="component" value="Unassembled WGS sequence"/>
</dbReference>
<feature type="transmembrane region" description="Helical" evidence="1">
    <location>
        <begin position="24"/>
        <end position="48"/>
    </location>
</feature>
<keyword evidence="1" id="KW-1133">Transmembrane helix</keyword>
<evidence type="ECO:0008006" key="4">
    <source>
        <dbReference type="Google" id="ProtNLM"/>
    </source>
</evidence>
<dbReference type="RefSeq" id="WP_390234936.1">
    <property type="nucleotide sequence ID" value="NZ_JBHSWI010000001.1"/>
</dbReference>
<comment type="caution">
    <text evidence="2">The sequence shown here is derived from an EMBL/GenBank/DDBJ whole genome shotgun (WGS) entry which is preliminary data.</text>
</comment>
<evidence type="ECO:0000256" key="1">
    <source>
        <dbReference type="SAM" id="Phobius"/>
    </source>
</evidence>
<gene>
    <name evidence="2" type="ORF">ACFQBQ_09865</name>
</gene>
<evidence type="ECO:0000313" key="2">
    <source>
        <dbReference type="EMBL" id="MFC6645878.1"/>
    </source>
</evidence>
<organism evidence="2 3">
    <name type="scientific">Granulicella cerasi</name>
    <dbReference type="NCBI Taxonomy" id="741063"/>
    <lineage>
        <taxon>Bacteria</taxon>
        <taxon>Pseudomonadati</taxon>
        <taxon>Acidobacteriota</taxon>
        <taxon>Terriglobia</taxon>
        <taxon>Terriglobales</taxon>
        <taxon>Acidobacteriaceae</taxon>
        <taxon>Granulicella</taxon>
    </lineage>
</organism>
<sequence length="187" mass="21475">MSLAAAYSLPYTLGDGEVFQQRNLVIFLTFAAILFTLVVQGLSLPVFIRKLGLDGSSELMEEELNARCRVLSAAIGQLKKQRNETNDEDHEHDLEDMMHLYEHRLSALRAKQSAMGLSQKPVHESEHQRHSRRADLMRESVRVERETLLAIREEGAIGDDVWRKLERELDLTETRFESFGEQLPAER</sequence>
<dbReference type="EMBL" id="JBHSWI010000001">
    <property type="protein sequence ID" value="MFC6645878.1"/>
    <property type="molecule type" value="Genomic_DNA"/>
</dbReference>
<name>A0ABW1ZCF1_9BACT</name>
<accession>A0ABW1ZCF1</accession>
<evidence type="ECO:0000313" key="3">
    <source>
        <dbReference type="Proteomes" id="UP001596391"/>
    </source>
</evidence>
<keyword evidence="3" id="KW-1185">Reference proteome</keyword>
<reference evidence="3" key="1">
    <citation type="journal article" date="2019" name="Int. J. Syst. Evol. Microbiol.">
        <title>The Global Catalogue of Microorganisms (GCM) 10K type strain sequencing project: providing services to taxonomists for standard genome sequencing and annotation.</title>
        <authorList>
            <consortium name="The Broad Institute Genomics Platform"/>
            <consortium name="The Broad Institute Genome Sequencing Center for Infectious Disease"/>
            <person name="Wu L."/>
            <person name="Ma J."/>
        </authorList>
    </citation>
    <scope>NUCLEOTIDE SEQUENCE [LARGE SCALE GENOMIC DNA]</scope>
    <source>
        <strain evidence="3">CGMCC 1.16026</strain>
    </source>
</reference>